<feature type="domain" description="HMG box" evidence="13">
    <location>
        <begin position="4"/>
        <end position="74"/>
    </location>
</feature>
<comment type="subcellular location">
    <subcellularLocation>
        <location evidence="2">Cytoplasm</location>
    </subcellularLocation>
    <subcellularLocation>
        <location evidence="1">Nucleus</location>
    </subcellularLocation>
</comment>
<evidence type="ECO:0000256" key="12">
    <source>
        <dbReference type="SAM" id="MobiDB-lite"/>
    </source>
</evidence>
<proteinExistence type="inferred from homology"/>
<protein>
    <recommendedName>
        <fullName evidence="13">HMG box domain-containing protein</fullName>
    </recommendedName>
</protein>
<dbReference type="Pfam" id="PF13017">
    <property type="entry name" value="Maelstrom"/>
    <property type="match status" value="1"/>
</dbReference>
<sequence>MPPKKQGNNGFYYFMLHLRDTKPHLYKNNQQAAEAAGPIWQQMSSEDRRPFESKARKSKTNEKIRYTSSGQRVEVLQRQQEEEMRKIQEMKETIENTILTAVEAKTLPDKIFYFIHVNYFCVYHKQYFPAEISLAKWTLSTGITKDNVFSMVCKPGTLPVGYSAEAIRISTETHQIPPPSSPECNLKEITLKIEDFLAVDDTCSLPVLYTLNKNAPVVENVLQQLTDCYGLPEYRIFSLEHLFFTLRNCSMNGKVWAAPTLAQFELEKDKYEFCREITCDFHEHVDIPSHCSQSVAIRTVYTVCDNCCGDLEITLIPGQHVPKNANLAGTRSVSRASSVTSSNMGWEQASRHHQPLQMGYLSYGDTETSELSETSTIGDPNETSEFESDASDWKIPKQRKRHPFVRESDCQNSSISDYTQTSGQKLRRPIGLSTALAGMSITNEPRGRGRGIAANYTNAKK</sequence>
<feature type="DNA-binding region" description="HMG box" evidence="11">
    <location>
        <begin position="4"/>
        <end position="74"/>
    </location>
</feature>
<dbReference type="GO" id="GO:0043186">
    <property type="term" value="C:P granule"/>
    <property type="evidence" value="ECO:0007669"/>
    <property type="project" value="TreeGrafter"/>
</dbReference>
<evidence type="ECO:0000259" key="13">
    <source>
        <dbReference type="PROSITE" id="PS50118"/>
    </source>
</evidence>
<keyword evidence="4" id="KW-0217">Developmental protein</keyword>
<keyword evidence="8" id="KW-0943">RNA-mediated gene silencing</keyword>
<evidence type="ECO:0000256" key="3">
    <source>
        <dbReference type="ARBA" id="ARBA00007057"/>
    </source>
</evidence>
<keyword evidence="9 11" id="KW-0539">Nucleus</keyword>
<dbReference type="GO" id="GO:0034587">
    <property type="term" value="P:piRNA processing"/>
    <property type="evidence" value="ECO:0007669"/>
    <property type="project" value="TreeGrafter"/>
</dbReference>
<dbReference type="PANTHER" id="PTHR21358">
    <property type="entry name" value="PROTEIN MAELSTROM HOMOLOG"/>
    <property type="match status" value="1"/>
</dbReference>
<evidence type="ECO:0000256" key="7">
    <source>
        <dbReference type="ARBA" id="ARBA00023125"/>
    </source>
</evidence>
<dbReference type="GO" id="GO:0043565">
    <property type="term" value="F:sequence-specific DNA binding"/>
    <property type="evidence" value="ECO:0007669"/>
    <property type="project" value="TreeGrafter"/>
</dbReference>
<dbReference type="EMBL" id="JAVRBK010000005">
    <property type="protein sequence ID" value="KAK5643579.1"/>
    <property type="molecule type" value="Genomic_DNA"/>
</dbReference>
<dbReference type="GO" id="GO:0007283">
    <property type="term" value="P:spermatogenesis"/>
    <property type="evidence" value="ECO:0007669"/>
    <property type="project" value="TreeGrafter"/>
</dbReference>
<feature type="compositionally biased region" description="Polar residues" evidence="12">
    <location>
        <begin position="410"/>
        <end position="424"/>
    </location>
</feature>
<dbReference type="InterPro" id="IPR024970">
    <property type="entry name" value="Maelstrom"/>
</dbReference>
<evidence type="ECO:0000313" key="15">
    <source>
        <dbReference type="Proteomes" id="UP001329430"/>
    </source>
</evidence>
<dbReference type="SUPFAM" id="SSF47095">
    <property type="entry name" value="HMG-box"/>
    <property type="match status" value="1"/>
</dbReference>
<dbReference type="InterPro" id="IPR009071">
    <property type="entry name" value="HMG_box_dom"/>
</dbReference>
<dbReference type="PANTHER" id="PTHR21358:SF4">
    <property type="entry name" value="PROTEIN MAELSTROM HOMOLOG"/>
    <property type="match status" value="1"/>
</dbReference>
<comment type="similarity">
    <text evidence="3">Belongs to the maelstrom family.</text>
</comment>
<keyword evidence="10" id="KW-0469">Meiosis</keyword>
<dbReference type="InterPro" id="IPR036910">
    <property type="entry name" value="HMG_box_dom_sf"/>
</dbReference>
<dbReference type="AlphaFoldDB" id="A0AAN7VHS8"/>
<feature type="region of interest" description="Disordered" evidence="12">
    <location>
        <begin position="43"/>
        <end position="63"/>
    </location>
</feature>
<reference evidence="14 15" key="1">
    <citation type="journal article" date="2024" name="Insects">
        <title>An Improved Chromosome-Level Genome Assembly of the Firefly Pyrocoelia pectoralis.</title>
        <authorList>
            <person name="Fu X."/>
            <person name="Meyer-Rochow V.B."/>
            <person name="Ballantyne L."/>
            <person name="Zhu X."/>
        </authorList>
    </citation>
    <scope>NUCLEOTIDE SEQUENCE [LARGE SCALE GENOMIC DNA]</scope>
    <source>
        <strain evidence="14">XCY_ONT2</strain>
    </source>
</reference>
<dbReference type="GO" id="GO:0005634">
    <property type="term" value="C:nucleus"/>
    <property type="evidence" value="ECO:0007669"/>
    <property type="project" value="UniProtKB-SubCell"/>
</dbReference>
<evidence type="ECO:0000313" key="14">
    <source>
        <dbReference type="EMBL" id="KAK5643579.1"/>
    </source>
</evidence>
<dbReference type="Proteomes" id="UP001329430">
    <property type="component" value="Chromosome 5"/>
</dbReference>
<dbReference type="PROSITE" id="PS50118">
    <property type="entry name" value="HMG_BOX_2"/>
    <property type="match status" value="1"/>
</dbReference>
<evidence type="ECO:0000256" key="8">
    <source>
        <dbReference type="ARBA" id="ARBA00023158"/>
    </source>
</evidence>
<evidence type="ECO:0000256" key="5">
    <source>
        <dbReference type="ARBA" id="ARBA00022490"/>
    </source>
</evidence>
<gene>
    <name evidence="14" type="ORF">RI129_007424</name>
</gene>
<evidence type="ECO:0000256" key="6">
    <source>
        <dbReference type="ARBA" id="ARBA00022782"/>
    </source>
</evidence>
<evidence type="ECO:0000256" key="10">
    <source>
        <dbReference type="ARBA" id="ARBA00023254"/>
    </source>
</evidence>
<organism evidence="14 15">
    <name type="scientific">Pyrocoelia pectoralis</name>
    <dbReference type="NCBI Taxonomy" id="417401"/>
    <lineage>
        <taxon>Eukaryota</taxon>
        <taxon>Metazoa</taxon>
        <taxon>Ecdysozoa</taxon>
        <taxon>Arthropoda</taxon>
        <taxon>Hexapoda</taxon>
        <taxon>Insecta</taxon>
        <taxon>Pterygota</taxon>
        <taxon>Neoptera</taxon>
        <taxon>Endopterygota</taxon>
        <taxon>Coleoptera</taxon>
        <taxon>Polyphaga</taxon>
        <taxon>Elateriformia</taxon>
        <taxon>Elateroidea</taxon>
        <taxon>Lampyridae</taxon>
        <taxon>Lampyrinae</taxon>
        <taxon>Pyrocoelia</taxon>
    </lineage>
</organism>
<dbReference type="GO" id="GO:0030154">
    <property type="term" value="P:cell differentiation"/>
    <property type="evidence" value="ECO:0007669"/>
    <property type="project" value="UniProtKB-KW"/>
</dbReference>
<feature type="compositionally biased region" description="Basic and acidic residues" evidence="12">
    <location>
        <begin position="45"/>
        <end position="63"/>
    </location>
</feature>
<evidence type="ECO:0000256" key="2">
    <source>
        <dbReference type="ARBA" id="ARBA00004496"/>
    </source>
</evidence>
<evidence type="ECO:0000256" key="4">
    <source>
        <dbReference type="ARBA" id="ARBA00022473"/>
    </source>
</evidence>
<dbReference type="GO" id="GO:0007140">
    <property type="term" value="P:male meiotic nuclear division"/>
    <property type="evidence" value="ECO:0007669"/>
    <property type="project" value="TreeGrafter"/>
</dbReference>
<dbReference type="GO" id="GO:0060964">
    <property type="term" value="P:regulation of miRNA-mediated gene silencing"/>
    <property type="evidence" value="ECO:0007669"/>
    <property type="project" value="InterPro"/>
</dbReference>
<evidence type="ECO:0000256" key="11">
    <source>
        <dbReference type="PROSITE-ProRule" id="PRU00267"/>
    </source>
</evidence>
<accession>A0AAN7VHS8</accession>
<evidence type="ECO:0000256" key="1">
    <source>
        <dbReference type="ARBA" id="ARBA00004123"/>
    </source>
</evidence>
<comment type="caution">
    <text evidence="14">The sequence shown here is derived from an EMBL/GenBank/DDBJ whole genome shotgun (WGS) entry which is preliminary data.</text>
</comment>
<feature type="region of interest" description="Disordered" evidence="12">
    <location>
        <begin position="371"/>
        <end position="461"/>
    </location>
</feature>
<evidence type="ECO:0000256" key="9">
    <source>
        <dbReference type="ARBA" id="ARBA00023242"/>
    </source>
</evidence>
<dbReference type="InterPro" id="IPR039259">
    <property type="entry name" value="Protein_maelstrom"/>
</dbReference>
<name>A0AAN7VHS8_9COLE</name>
<keyword evidence="7 11" id="KW-0238">DNA-binding</keyword>
<keyword evidence="6" id="KW-0221">Differentiation</keyword>
<dbReference type="GO" id="GO:0045892">
    <property type="term" value="P:negative regulation of DNA-templated transcription"/>
    <property type="evidence" value="ECO:0007669"/>
    <property type="project" value="TreeGrafter"/>
</dbReference>
<keyword evidence="15" id="KW-1185">Reference proteome</keyword>
<keyword evidence="5" id="KW-0963">Cytoplasm</keyword>